<dbReference type="Pfam" id="PF24681">
    <property type="entry name" value="Kelch_KLHDC2_KLHL20_DRC7"/>
    <property type="match status" value="1"/>
</dbReference>
<dbReference type="InterPro" id="IPR015915">
    <property type="entry name" value="Kelch-typ_b-propeller"/>
</dbReference>
<evidence type="ECO:0000256" key="2">
    <source>
        <dbReference type="ARBA" id="ARBA00022441"/>
    </source>
</evidence>
<dbReference type="Gene3D" id="1.25.40.420">
    <property type="match status" value="1"/>
</dbReference>
<reference evidence="6" key="1">
    <citation type="submission" date="2013-07" db="EMBL/GenBank/DDBJ databases">
        <authorList>
            <person name="Geib S."/>
        </authorList>
    </citation>
    <scope>NUCLEOTIDE SEQUENCE</scope>
</reference>
<dbReference type="KEGG" id="ccat:101449573"/>
<dbReference type="Pfam" id="PF01344">
    <property type="entry name" value="Kelch_1"/>
    <property type="match status" value="1"/>
</dbReference>
<dbReference type="InterPro" id="IPR017096">
    <property type="entry name" value="BTB-kelch_protein"/>
</dbReference>
<evidence type="ECO:0000259" key="5">
    <source>
        <dbReference type="PROSITE" id="PS50097"/>
    </source>
</evidence>
<dbReference type="SUPFAM" id="SSF117281">
    <property type="entry name" value="Kelch motif"/>
    <property type="match status" value="1"/>
</dbReference>
<dbReference type="InterPro" id="IPR011705">
    <property type="entry name" value="BACK"/>
</dbReference>
<dbReference type="UniPathway" id="UPA00143"/>
<keyword evidence="3" id="KW-0677">Repeat</keyword>
<dbReference type="Gene3D" id="2.120.10.80">
    <property type="entry name" value="Kelch-type beta propeller"/>
    <property type="match status" value="1"/>
</dbReference>
<dbReference type="GO" id="GO:0016567">
    <property type="term" value="P:protein ubiquitination"/>
    <property type="evidence" value="ECO:0007669"/>
    <property type="project" value="UniProtKB-UniPathway"/>
</dbReference>
<dbReference type="Pfam" id="PF07707">
    <property type="entry name" value="BACK"/>
    <property type="match status" value="1"/>
</dbReference>
<feature type="domain" description="BTB" evidence="5">
    <location>
        <begin position="38"/>
        <end position="105"/>
    </location>
</feature>
<dbReference type="SUPFAM" id="SSF54695">
    <property type="entry name" value="POZ domain"/>
    <property type="match status" value="1"/>
</dbReference>
<dbReference type="SMART" id="SM00612">
    <property type="entry name" value="Kelch"/>
    <property type="match status" value="5"/>
</dbReference>
<dbReference type="Pfam" id="PF00651">
    <property type="entry name" value="BTB"/>
    <property type="match status" value="1"/>
</dbReference>
<dbReference type="Gene3D" id="3.30.710.10">
    <property type="entry name" value="Potassium Channel Kv1.1, Chain A"/>
    <property type="match status" value="1"/>
</dbReference>
<evidence type="ECO:0000256" key="1">
    <source>
        <dbReference type="ARBA" id="ARBA00013699"/>
    </source>
</evidence>
<dbReference type="EMBL" id="GAMC01000149">
    <property type="protein sequence ID" value="JAC06407.1"/>
    <property type="molecule type" value="mRNA"/>
</dbReference>
<name>W8CBW5_CERCA</name>
<gene>
    <name evidence="6" type="primary">KLHL5</name>
</gene>
<comment type="function">
    <text evidence="4">Probable substrate-specific adapter of an E3 ubiquitin-protein ligase complex which mediates the ubiquitination and subsequent proteasomal degradation of target proteins. May have a role in synapse differentiation and growth.</text>
</comment>
<dbReference type="SMART" id="SM00225">
    <property type="entry name" value="BTB"/>
    <property type="match status" value="1"/>
</dbReference>
<dbReference type="PIRSF" id="PIRSF037037">
    <property type="entry name" value="Kelch-like_protein_gigaxonin"/>
    <property type="match status" value="1"/>
</dbReference>
<organism evidence="6">
    <name type="scientific">Ceratitis capitata</name>
    <name type="common">Mediterranean fruit fly</name>
    <name type="synonym">Tephritis capitata</name>
    <dbReference type="NCBI Taxonomy" id="7213"/>
    <lineage>
        <taxon>Eukaryota</taxon>
        <taxon>Metazoa</taxon>
        <taxon>Ecdysozoa</taxon>
        <taxon>Arthropoda</taxon>
        <taxon>Hexapoda</taxon>
        <taxon>Insecta</taxon>
        <taxon>Pterygota</taxon>
        <taxon>Neoptera</taxon>
        <taxon>Endopterygota</taxon>
        <taxon>Diptera</taxon>
        <taxon>Brachycera</taxon>
        <taxon>Muscomorpha</taxon>
        <taxon>Tephritoidea</taxon>
        <taxon>Tephritidae</taxon>
        <taxon>Ceratitis</taxon>
        <taxon>Ceratitis</taxon>
    </lineage>
</organism>
<evidence type="ECO:0000313" key="6">
    <source>
        <dbReference type="EMBL" id="JAC06407.1"/>
    </source>
</evidence>
<dbReference type="InterPro" id="IPR006652">
    <property type="entry name" value="Kelch_1"/>
</dbReference>
<evidence type="ECO:0000256" key="4">
    <source>
        <dbReference type="ARBA" id="ARBA00043912"/>
    </source>
</evidence>
<dbReference type="GO" id="GO:0003779">
    <property type="term" value="F:actin binding"/>
    <property type="evidence" value="ECO:0007669"/>
    <property type="project" value="UniProtKB-KW"/>
</dbReference>
<dbReference type="PROSITE" id="PS50097">
    <property type="entry name" value="BTB"/>
    <property type="match status" value="1"/>
</dbReference>
<proteinExistence type="evidence at transcript level"/>
<dbReference type="AlphaFoldDB" id="W8CBW5"/>
<evidence type="ECO:0000256" key="3">
    <source>
        <dbReference type="ARBA" id="ARBA00022737"/>
    </source>
</evidence>
<accession>W8CBW5</accession>
<dbReference type="PANTHER" id="PTHR45632:SF3">
    <property type="entry name" value="KELCH-LIKE PROTEIN 32"/>
    <property type="match status" value="1"/>
</dbReference>
<dbReference type="InterPro" id="IPR011333">
    <property type="entry name" value="SKP1/BTB/POZ_sf"/>
</dbReference>
<dbReference type="InterPro" id="IPR000210">
    <property type="entry name" value="BTB/POZ_dom"/>
</dbReference>
<keyword evidence="2" id="KW-0880">Kelch repeat</keyword>
<dbReference type="PANTHER" id="PTHR45632">
    <property type="entry name" value="LD33804P"/>
    <property type="match status" value="1"/>
</dbReference>
<reference evidence="6" key="2">
    <citation type="journal article" date="2014" name="BMC Genomics">
        <title>A genomic perspective to assessing quality of mass-reared SIT flies used in Mediterranean fruit fly (Ceratitis capitata) eradication in California.</title>
        <authorList>
            <person name="Calla B."/>
            <person name="Hall B."/>
            <person name="Hou S."/>
            <person name="Geib S.M."/>
        </authorList>
    </citation>
    <scope>NUCLEOTIDE SEQUENCE</scope>
</reference>
<protein>
    <recommendedName>
        <fullName evidence="1">Kelch-like protein diablo</fullName>
    </recommendedName>
</protein>
<sequence>MSLSVASGLKPTNVRNDVLHNWELMQNVYKLYNEQKYTDILFEFLLTSYTLSAHRLILAAASSYFKDIFDNIEPDCNYMTVTEIDSDTFEQLVVYCYNGQTDITAGNTERMIKGAMLLRLYDVVDTCVNYAMDHINDFLLRKLILLEAEIRYKPFEVRLLAYIVQNFKKFNRSEDMVNINIEQWKVIIEKVDANIVSQEDLFWTIVLWYEYNTADREKDLPILLSSLRLTEFDTQFILTQIKTLPGCERLAIETLKKRESLLTWMAVQNWGEDWLGFKDILRYNQAKEVWEKVKRLEIKRYIFSTAFIDNSLIFIGGRNRDGPSKDVVSYNLINKTWTTMPSMQENRNSVCVTVLNNYLYAIGGKDKKGNVLGSVERFSSLTGHWQLVASMSTPRSDAGIAILNGDIYIVGGKTNVPVKTVERYNVTENSWLTCSSMSDARESPAVVAHQGYIYALSGRYADLKTVERYNSERDEWTKIASLNVGRRYICVASIGNQLWAFGGVIGPAQWDDTVEVYDMAKDKWLVKQKLPATGKFSCVSVPTKLVENLV</sequence>
<dbReference type="OrthoDB" id="6350321at2759"/>